<evidence type="ECO:0000313" key="2">
    <source>
        <dbReference type="EMBL" id="MDH2390053.1"/>
    </source>
</evidence>
<dbReference type="Proteomes" id="UP001223144">
    <property type="component" value="Unassembled WGS sequence"/>
</dbReference>
<feature type="compositionally biased region" description="Basic and acidic residues" evidence="1">
    <location>
        <begin position="8"/>
        <end position="20"/>
    </location>
</feature>
<proteinExistence type="predicted"/>
<gene>
    <name evidence="2" type="ORF">QCN29_14885</name>
</gene>
<dbReference type="EMBL" id="JARWBG010000015">
    <property type="protein sequence ID" value="MDH2390053.1"/>
    <property type="molecule type" value="Genomic_DNA"/>
</dbReference>
<reference evidence="2 3" key="1">
    <citation type="submission" date="2023-04" db="EMBL/GenBank/DDBJ databases">
        <title>Streptomyces chengmaiensis sp. nov. isolated from the stem of mangrove plant in Hainan.</title>
        <authorList>
            <person name="Huang X."/>
            <person name="Zhou S."/>
            <person name="Chu X."/>
            <person name="Xie Y."/>
            <person name="Lin Y."/>
        </authorList>
    </citation>
    <scope>NUCLEOTIDE SEQUENCE [LARGE SCALE GENOMIC DNA]</scope>
    <source>
        <strain evidence="2 3">HNM0663</strain>
    </source>
</reference>
<accession>A0ABT6HMZ2</accession>
<comment type="caution">
    <text evidence="2">The sequence shown here is derived from an EMBL/GenBank/DDBJ whole genome shotgun (WGS) entry which is preliminary data.</text>
</comment>
<evidence type="ECO:0000313" key="3">
    <source>
        <dbReference type="Proteomes" id="UP001223144"/>
    </source>
</evidence>
<evidence type="ECO:0000256" key="1">
    <source>
        <dbReference type="SAM" id="MobiDB-lite"/>
    </source>
</evidence>
<name>A0ABT6HMZ2_9ACTN</name>
<dbReference type="RefSeq" id="WP_279928455.1">
    <property type="nucleotide sequence ID" value="NZ_JARWBG010000015.1"/>
</dbReference>
<keyword evidence="3" id="KW-1185">Reference proteome</keyword>
<protein>
    <submittedName>
        <fullName evidence="2">Uncharacterized protein</fullName>
    </submittedName>
</protein>
<feature type="region of interest" description="Disordered" evidence="1">
    <location>
        <begin position="1"/>
        <end position="20"/>
    </location>
</feature>
<sequence>MSQSLESTDPRQTEHTRCDGVPDLGPAHCHLCSEMRGRDEVSPGPHCPTRAVEAAKVAFEVAAGYEHAAPVVLHAGEFADVHGAVSAALQACAEQMPELPRHTVPIAASHSIRGAHAELDGVTFPSAAGLTTAVITIRTAHPIDRLTLILVISQISHEVESAAEEQDDAYVAEKIYIIEEGPRA</sequence>
<organism evidence="2 3">
    <name type="scientific">Streptomyces chengmaiensis</name>
    <dbReference type="NCBI Taxonomy" id="3040919"/>
    <lineage>
        <taxon>Bacteria</taxon>
        <taxon>Bacillati</taxon>
        <taxon>Actinomycetota</taxon>
        <taxon>Actinomycetes</taxon>
        <taxon>Kitasatosporales</taxon>
        <taxon>Streptomycetaceae</taxon>
        <taxon>Streptomyces</taxon>
    </lineage>
</organism>